<dbReference type="PANTHER" id="PTHR46720">
    <property type="entry name" value="HYDROXYLASE, PUTATIVE (AFU_ORTHOLOGUE AFUA_3G01460)-RELATED"/>
    <property type="match status" value="1"/>
</dbReference>
<feature type="domain" description="FAD-binding" evidence="4">
    <location>
        <begin position="39"/>
        <end position="206"/>
    </location>
</feature>
<dbReference type="GO" id="GO:0071949">
    <property type="term" value="F:FAD binding"/>
    <property type="evidence" value="ECO:0007669"/>
    <property type="project" value="InterPro"/>
</dbReference>
<protein>
    <submittedName>
        <fullName evidence="5">FAD/NAD(P)-binding domain-containing protein</fullName>
    </submittedName>
</protein>
<dbReference type="InterPro" id="IPR002938">
    <property type="entry name" value="FAD-bd"/>
</dbReference>
<dbReference type="OrthoDB" id="417877at2759"/>
<dbReference type="InterPro" id="IPR051104">
    <property type="entry name" value="FAD_monoxygenase"/>
</dbReference>
<dbReference type="Proteomes" id="UP000812287">
    <property type="component" value="Unassembled WGS sequence"/>
</dbReference>
<sequence length="482" mass="53937">MDPTAFLLSFKKPRTLFKGFLPTGAQRIAYNQLFMAPKFKVIVCGGGLSGLAFAVTLSKYPDVDLELYEAADHFSAVGAGISVWPRAIEVMEMMGMGPDLQKVASAPFTEDYVAAWSFRKSDQAVGKEFCRVDSKGHCQTFHRGDLHDVFVNHLSPRCVIHYAKRLQSYSEQLDGRVKVFFQDGTTAECDVLIGADGIKSRVRASLLKDKARSASADGRLHEAEELLSGVPQIFTGSVAYRSLIPVERIKSDPVARDFQLPPQPTQYCGRGINIVVYPVSNGAMLNIALFRPQTHLMGTSYDPPFPVQVDRAELMSLAEFSEWEPEIQAWLHCIDQPSRWPMYCTRLLSSYASDRVALIGDSAHAMLPHQASGAGQAIEDGYFLATLLGHSLTKRKNIPIALAIYDSVRRPFATDVWKRSARNARYFTMTHQDFEWDQDAPEAEVWEKLEGIAIVINESFEWAWTTSFKEMMEKGIRMLEAA</sequence>
<dbReference type="AlphaFoldDB" id="A0A9P8AMC4"/>
<reference evidence="5" key="1">
    <citation type="submission" date="2020-11" db="EMBL/GenBank/DDBJ databases">
        <title>Adaptations for nitrogen fixation in a non-lichenized fungal sporocarp promotes dispersal by wood-feeding termites.</title>
        <authorList>
            <consortium name="DOE Joint Genome Institute"/>
            <person name="Koch R.A."/>
            <person name="Yoon G."/>
            <person name="Arayal U."/>
            <person name="Lail K."/>
            <person name="Amirebrahimi M."/>
            <person name="Labutti K."/>
            <person name="Lipzen A."/>
            <person name="Riley R."/>
            <person name="Barry K."/>
            <person name="Henrissat B."/>
            <person name="Grigoriev I.V."/>
            <person name="Herr J.R."/>
            <person name="Aime M.C."/>
        </authorList>
    </citation>
    <scope>NUCLEOTIDE SEQUENCE</scope>
    <source>
        <strain evidence="5">MCA 3950</strain>
    </source>
</reference>
<dbReference type="InterPro" id="IPR036188">
    <property type="entry name" value="FAD/NAD-bd_sf"/>
</dbReference>
<dbReference type="SUPFAM" id="SSF54373">
    <property type="entry name" value="FAD-linked reductases, C-terminal domain"/>
    <property type="match status" value="1"/>
</dbReference>
<dbReference type="Gene3D" id="3.50.50.60">
    <property type="entry name" value="FAD/NAD(P)-binding domain"/>
    <property type="match status" value="1"/>
</dbReference>
<dbReference type="GeneID" id="66111499"/>
<evidence type="ECO:0000313" key="5">
    <source>
        <dbReference type="EMBL" id="KAG7440541.1"/>
    </source>
</evidence>
<dbReference type="PANTHER" id="PTHR46720:SF3">
    <property type="entry name" value="FAD-BINDING DOMAIN-CONTAINING PROTEIN-RELATED"/>
    <property type="match status" value="1"/>
</dbReference>
<evidence type="ECO:0000259" key="4">
    <source>
        <dbReference type="Pfam" id="PF01494"/>
    </source>
</evidence>
<keyword evidence="3" id="KW-0560">Oxidoreductase</keyword>
<proteinExistence type="predicted"/>
<keyword evidence="6" id="KW-1185">Reference proteome</keyword>
<dbReference type="GO" id="GO:0016491">
    <property type="term" value="F:oxidoreductase activity"/>
    <property type="evidence" value="ECO:0007669"/>
    <property type="project" value="UniProtKB-KW"/>
</dbReference>
<gene>
    <name evidence="5" type="ORF">BT62DRAFT_975752</name>
</gene>
<evidence type="ECO:0000256" key="3">
    <source>
        <dbReference type="ARBA" id="ARBA00023002"/>
    </source>
</evidence>
<dbReference type="Pfam" id="PF01494">
    <property type="entry name" value="FAD_binding_3"/>
    <property type="match status" value="2"/>
</dbReference>
<evidence type="ECO:0000256" key="1">
    <source>
        <dbReference type="ARBA" id="ARBA00022630"/>
    </source>
</evidence>
<dbReference type="RefSeq" id="XP_043034041.1">
    <property type="nucleotide sequence ID" value="XM_043189202.1"/>
</dbReference>
<feature type="domain" description="FAD-binding" evidence="4">
    <location>
        <begin position="332"/>
        <end position="419"/>
    </location>
</feature>
<dbReference type="EMBL" id="MU250570">
    <property type="protein sequence ID" value="KAG7440541.1"/>
    <property type="molecule type" value="Genomic_DNA"/>
</dbReference>
<dbReference type="PRINTS" id="PR00420">
    <property type="entry name" value="RNGMNOXGNASE"/>
</dbReference>
<dbReference type="SUPFAM" id="SSF51905">
    <property type="entry name" value="FAD/NAD(P)-binding domain"/>
    <property type="match status" value="1"/>
</dbReference>
<keyword evidence="1" id="KW-0285">Flavoprotein</keyword>
<keyword evidence="2" id="KW-0274">FAD</keyword>
<accession>A0A9P8AMC4</accession>
<evidence type="ECO:0000313" key="6">
    <source>
        <dbReference type="Proteomes" id="UP000812287"/>
    </source>
</evidence>
<evidence type="ECO:0000256" key="2">
    <source>
        <dbReference type="ARBA" id="ARBA00022827"/>
    </source>
</evidence>
<name>A0A9P8AMC4_9AGAR</name>
<organism evidence="5 6">
    <name type="scientific">Guyanagaster necrorhizus</name>
    <dbReference type="NCBI Taxonomy" id="856835"/>
    <lineage>
        <taxon>Eukaryota</taxon>
        <taxon>Fungi</taxon>
        <taxon>Dikarya</taxon>
        <taxon>Basidiomycota</taxon>
        <taxon>Agaricomycotina</taxon>
        <taxon>Agaricomycetes</taxon>
        <taxon>Agaricomycetidae</taxon>
        <taxon>Agaricales</taxon>
        <taxon>Marasmiineae</taxon>
        <taxon>Physalacriaceae</taxon>
        <taxon>Guyanagaster</taxon>
    </lineage>
</organism>
<dbReference type="GO" id="GO:0044550">
    <property type="term" value="P:secondary metabolite biosynthetic process"/>
    <property type="evidence" value="ECO:0007669"/>
    <property type="project" value="TreeGrafter"/>
</dbReference>
<comment type="caution">
    <text evidence="5">The sequence shown here is derived from an EMBL/GenBank/DDBJ whole genome shotgun (WGS) entry which is preliminary data.</text>
</comment>